<accession>A0A6B8RK94</accession>
<dbReference type="EMBL" id="CP034235">
    <property type="protein sequence ID" value="QGQ96174.1"/>
    <property type="molecule type" value="Genomic_DNA"/>
</dbReference>
<reference evidence="2" key="1">
    <citation type="submission" date="2018-11" db="EMBL/GenBank/DDBJ databases">
        <title>Complete genome sequence of Paenibacillus sp. ML311-T8.</title>
        <authorList>
            <person name="Nam Y.-D."/>
            <person name="Kang J."/>
            <person name="Chung W.-H."/>
            <person name="Park Y.S."/>
        </authorList>
    </citation>
    <scope>NUCLEOTIDE SEQUENCE [LARGE SCALE GENOMIC DNA]</scope>
    <source>
        <strain evidence="2">ML311-T8</strain>
    </source>
</reference>
<gene>
    <name evidence="1" type="ORF">EHS13_15460</name>
</gene>
<dbReference type="RefSeq" id="WP_155701212.1">
    <property type="nucleotide sequence ID" value="NZ_CP034235.1"/>
</dbReference>
<dbReference type="KEGG" id="ppsc:EHS13_15460"/>
<organism evidence="1 2">
    <name type="scientific">Paenibacillus psychroresistens</name>
    <dbReference type="NCBI Taxonomy" id="1778678"/>
    <lineage>
        <taxon>Bacteria</taxon>
        <taxon>Bacillati</taxon>
        <taxon>Bacillota</taxon>
        <taxon>Bacilli</taxon>
        <taxon>Bacillales</taxon>
        <taxon>Paenibacillaceae</taxon>
        <taxon>Paenibacillus</taxon>
    </lineage>
</organism>
<dbReference type="OrthoDB" id="2628016at2"/>
<evidence type="ECO:0000313" key="2">
    <source>
        <dbReference type="Proteomes" id="UP000426246"/>
    </source>
</evidence>
<sequence length="91" mass="10225">MTTNNKFALIIMLWVTLLTVWVVTNLKVPPNNNVLSLQGIPAPAYPVQTTTVQIDKDTVWIIDPNSTLLKVITHDQDGYHLTQIDMPIISK</sequence>
<dbReference type="Proteomes" id="UP000426246">
    <property type="component" value="Chromosome"/>
</dbReference>
<name>A0A6B8RK94_9BACL</name>
<protein>
    <submittedName>
        <fullName evidence="1">Uncharacterized protein</fullName>
    </submittedName>
</protein>
<dbReference type="AlphaFoldDB" id="A0A6B8RK94"/>
<proteinExistence type="predicted"/>
<evidence type="ECO:0000313" key="1">
    <source>
        <dbReference type="EMBL" id="QGQ96174.1"/>
    </source>
</evidence>
<keyword evidence="2" id="KW-1185">Reference proteome</keyword>